<dbReference type="EMBL" id="LYXE01000041">
    <property type="protein sequence ID" value="PDW00478.1"/>
    <property type="molecule type" value="Genomic_DNA"/>
</dbReference>
<dbReference type="Pfam" id="PF13083">
    <property type="entry name" value="KH_KhpA-B"/>
    <property type="match status" value="1"/>
</dbReference>
<keyword evidence="3" id="KW-0133">Cell shape</keyword>
<dbReference type="RefSeq" id="WP_097651020.1">
    <property type="nucleotide sequence ID" value="NZ_LYXE01000041.1"/>
</dbReference>
<dbReference type="GO" id="GO:0008360">
    <property type="term" value="P:regulation of cell shape"/>
    <property type="evidence" value="ECO:0007669"/>
    <property type="project" value="UniProtKB-KW"/>
</dbReference>
<gene>
    <name evidence="3" type="primary">khpA</name>
    <name evidence="4" type="ORF">A9Q02_09835</name>
</gene>
<proteinExistence type="inferred from homology"/>
<dbReference type="Gene3D" id="3.30.300.20">
    <property type="match status" value="1"/>
</dbReference>
<dbReference type="InterPro" id="IPR009019">
    <property type="entry name" value="KH_sf_prok-type"/>
</dbReference>
<reference evidence="4 5" key="1">
    <citation type="submission" date="2016-05" db="EMBL/GenBank/DDBJ databases">
        <authorList>
            <person name="Lavstsen T."/>
            <person name="Jespersen J.S."/>
        </authorList>
    </citation>
    <scope>NUCLEOTIDE SEQUENCE [LARGE SCALE GENOMIC DNA]</scope>
    <source>
        <strain evidence="4 5">B7-9</strain>
    </source>
</reference>
<comment type="caution">
    <text evidence="4">The sequence shown here is derived from an EMBL/GenBank/DDBJ whole genome shotgun (WGS) entry which is preliminary data.</text>
</comment>
<dbReference type="PANTHER" id="PTHR34654:SF1">
    <property type="entry name" value="RNA-BINDING PROTEIN KHPA"/>
    <property type="match status" value="1"/>
</dbReference>
<dbReference type="GO" id="GO:0009252">
    <property type="term" value="P:peptidoglycan biosynthetic process"/>
    <property type="evidence" value="ECO:0007669"/>
    <property type="project" value="UniProtKB-UniRule"/>
</dbReference>
<name>A0A2H3L684_9CHLR</name>
<dbReference type="InterPro" id="IPR015946">
    <property type="entry name" value="KH_dom-like_a/b"/>
</dbReference>
<keyword evidence="5" id="KW-1185">Reference proteome</keyword>
<keyword evidence="3" id="KW-0143">Chaperone</keyword>
<comment type="function">
    <text evidence="3">A probable RNA chaperone. Forms a complex with KhpB which binds to cellular RNA and controls its expression. Plays a role in peptidoglycan (PG) homeostasis and cell length regulation.</text>
</comment>
<dbReference type="PROSITE" id="PS50084">
    <property type="entry name" value="KH_TYPE_1"/>
    <property type="match status" value="1"/>
</dbReference>
<accession>A0A2H3L684</accession>
<dbReference type="OrthoDB" id="9812389at2"/>
<dbReference type="AlphaFoldDB" id="A0A2H3L684"/>
<evidence type="ECO:0000256" key="3">
    <source>
        <dbReference type="HAMAP-Rule" id="MF_00088"/>
    </source>
</evidence>
<evidence type="ECO:0000313" key="5">
    <source>
        <dbReference type="Proteomes" id="UP000220922"/>
    </source>
</evidence>
<protein>
    <recommendedName>
        <fullName evidence="3">RNA-binding protein KhpA</fullName>
    </recommendedName>
    <alternativeName>
        <fullName evidence="3">KH-domain protein A</fullName>
    </alternativeName>
</protein>
<dbReference type="Proteomes" id="UP000220922">
    <property type="component" value="Unassembled WGS sequence"/>
</dbReference>
<dbReference type="SUPFAM" id="SSF54814">
    <property type="entry name" value="Prokaryotic type KH domain (KH-domain type II)"/>
    <property type="match status" value="1"/>
</dbReference>
<dbReference type="HAMAP" id="MF_00088">
    <property type="entry name" value="KhpA"/>
    <property type="match status" value="1"/>
</dbReference>
<evidence type="ECO:0000313" key="4">
    <source>
        <dbReference type="EMBL" id="PDW00478.1"/>
    </source>
</evidence>
<sequence>MKALLEYIALSLVDNHEAVHIKERVGRFTVTYELSVASDETGKVIGRSGRVAKAIRDLMGVAAARQNKRVHVDIE</sequence>
<dbReference type="InterPro" id="IPR020627">
    <property type="entry name" value="KhpA"/>
</dbReference>
<comment type="subcellular location">
    <subcellularLocation>
        <location evidence="3">Cytoplasm</location>
    </subcellularLocation>
</comment>
<organism evidence="4 5">
    <name type="scientific">Candidatus Chloroploca asiatica</name>
    <dbReference type="NCBI Taxonomy" id="1506545"/>
    <lineage>
        <taxon>Bacteria</taxon>
        <taxon>Bacillati</taxon>
        <taxon>Chloroflexota</taxon>
        <taxon>Chloroflexia</taxon>
        <taxon>Chloroflexales</taxon>
        <taxon>Chloroflexineae</taxon>
        <taxon>Oscillochloridaceae</taxon>
        <taxon>Candidatus Chloroploca</taxon>
    </lineage>
</organism>
<keyword evidence="3" id="KW-0961">Cell wall biogenesis/degradation</keyword>
<evidence type="ECO:0000256" key="2">
    <source>
        <dbReference type="ARBA" id="ARBA00022884"/>
    </source>
</evidence>
<dbReference type="CDD" id="cd22533">
    <property type="entry name" value="KH-II_YlqC-like"/>
    <property type="match status" value="1"/>
</dbReference>
<evidence type="ECO:0000256" key="1">
    <source>
        <dbReference type="ARBA" id="ARBA00022490"/>
    </source>
</evidence>
<dbReference type="GO" id="GO:0071555">
    <property type="term" value="P:cell wall organization"/>
    <property type="evidence" value="ECO:0007669"/>
    <property type="project" value="UniProtKB-KW"/>
</dbReference>
<keyword evidence="2 3" id="KW-0694">RNA-binding</keyword>
<keyword evidence="1 3" id="KW-0963">Cytoplasm</keyword>
<dbReference type="GO" id="GO:0005737">
    <property type="term" value="C:cytoplasm"/>
    <property type="evidence" value="ECO:0007669"/>
    <property type="project" value="UniProtKB-SubCell"/>
</dbReference>
<comment type="similarity">
    <text evidence="3">Belongs to the KhpA RNA-binding protein family.</text>
</comment>
<dbReference type="GO" id="GO:0003723">
    <property type="term" value="F:RNA binding"/>
    <property type="evidence" value="ECO:0007669"/>
    <property type="project" value="UniProtKB-UniRule"/>
</dbReference>
<comment type="subunit">
    <text evidence="3">Forms a complex with KhpB.</text>
</comment>
<dbReference type="PANTHER" id="PTHR34654">
    <property type="entry name" value="UPF0109 PROTEIN SCO5592"/>
    <property type="match status" value="1"/>
</dbReference>